<accession>A0ABZ0IL13</accession>
<dbReference type="RefSeq" id="WP_317487476.1">
    <property type="nucleotide sequence ID" value="NZ_CP136051.1"/>
</dbReference>
<evidence type="ECO:0000313" key="1">
    <source>
        <dbReference type="EMBL" id="WOK04675.1"/>
    </source>
</evidence>
<protein>
    <submittedName>
        <fullName evidence="1">YHS domain-containing (Seleno)protein</fullName>
    </submittedName>
</protein>
<evidence type="ECO:0000313" key="2">
    <source>
        <dbReference type="Proteomes" id="UP001302349"/>
    </source>
</evidence>
<name>A0ABZ0IL13_9BACT</name>
<gene>
    <name evidence="1" type="ORF">RT717_16465</name>
</gene>
<dbReference type="EMBL" id="CP136051">
    <property type="protein sequence ID" value="WOK04675.1"/>
    <property type="molecule type" value="Genomic_DNA"/>
</dbReference>
<sequence>MASLSLRFELLMSALRRKRGAVFHNSKGAINGYDAVAYFQNGQPAEGKKEFVHVWHGAKWYFSSAANRGEFAAHPEKFAPQFGGFCAYGTHNGYKIHTDPNCWTIHQGKLYLNYNDRVQEMWRADPEKYIEVAAENWERLKSRY</sequence>
<organism evidence="1 2">
    <name type="scientific">Imperialibacter roseus</name>
    <dbReference type="NCBI Taxonomy" id="1324217"/>
    <lineage>
        <taxon>Bacteria</taxon>
        <taxon>Pseudomonadati</taxon>
        <taxon>Bacteroidota</taxon>
        <taxon>Cytophagia</taxon>
        <taxon>Cytophagales</taxon>
        <taxon>Flammeovirgaceae</taxon>
        <taxon>Imperialibacter</taxon>
    </lineage>
</organism>
<dbReference type="NCBIfam" id="NF041384">
    <property type="entry name" value="YHS_seleno_dom"/>
    <property type="match status" value="1"/>
</dbReference>
<dbReference type="Proteomes" id="UP001302349">
    <property type="component" value="Chromosome"/>
</dbReference>
<proteinExistence type="predicted"/>
<reference evidence="1 2" key="1">
    <citation type="journal article" date="2023" name="Microbiol. Resour. Announc.">
        <title>Complete Genome Sequence of Imperialibacter roseus strain P4T.</title>
        <authorList>
            <person name="Tizabi D.R."/>
            <person name="Bachvaroff T."/>
            <person name="Hill R.T."/>
        </authorList>
    </citation>
    <scope>NUCLEOTIDE SEQUENCE [LARGE SCALE GENOMIC DNA]</scope>
    <source>
        <strain evidence="1 2">P4T</strain>
    </source>
</reference>
<keyword evidence="2" id="KW-1185">Reference proteome</keyword>